<keyword evidence="2" id="KW-1185">Reference proteome</keyword>
<gene>
    <name evidence="1" type="ORF">JJQ60_00375</name>
</gene>
<proteinExistence type="predicted"/>
<dbReference type="Proteomes" id="UP000651057">
    <property type="component" value="Unassembled WGS sequence"/>
</dbReference>
<comment type="caution">
    <text evidence="1">The sequence shown here is derived from an EMBL/GenBank/DDBJ whole genome shotgun (WGS) entry which is preliminary data.</text>
</comment>
<dbReference type="AlphaFoldDB" id="A0A937D8Y5"/>
<dbReference type="RefSeq" id="WP_201915955.1">
    <property type="nucleotide sequence ID" value="NZ_BAABAX010000001.1"/>
</dbReference>
<dbReference type="PROSITE" id="PS51257">
    <property type="entry name" value="PROKAR_LIPOPROTEIN"/>
    <property type="match status" value="1"/>
</dbReference>
<organism evidence="1 2">
    <name type="scientific">Aquimarina mytili</name>
    <dbReference type="NCBI Taxonomy" id="874423"/>
    <lineage>
        <taxon>Bacteria</taxon>
        <taxon>Pseudomonadati</taxon>
        <taxon>Bacteroidota</taxon>
        <taxon>Flavobacteriia</taxon>
        <taxon>Flavobacteriales</taxon>
        <taxon>Flavobacteriaceae</taxon>
        <taxon>Aquimarina</taxon>
    </lineage>
</organism>
<sequence length="146" mass="16015">MKKAFFLLSILLISSCKSDDDNPNNPNLTPVNVNFSINLNLPQYVNLRVPGGIFEDRTEGRGIKGVVIYNQNNDQFFAYELSDPNLSPSLPCSNLTVEGSRASSNCNGNENIYEITSLGQQIKGTGGRPLLPYKAIKEGNTIFVTN</sequence>
<evidence type="ECO:0000313" key="1">
    <source>
        <dbReference type="EMBL" id="MBL0681958.1"/>
    </source>
</evidence>
<name>A0A937D8Y5_9FLAO</name>
<dbReference type="EMBL" id="JAERQJ010000001">
    <property type="protein sequence ID" value="MBL0681958.1"/>
    <property type="molecule type" value="Genomic_DNA"/>
</dbReference>
<evidence type="ECO:0008006" key="3">
    <source>
        <dbReference type="Google" id="ProtNLM"/>
    </source>
</evidence>
<accession>A0A937D8Y5</accession>
<protein>
    <recommendedName>
        <fullName evidence="3">Nitrite reductase/ring-hydroxylating ferredoxin subunit</fullName>
    </recommendedName>
</protein>
<reference evidence="1" key="1">
    <citation type="submission" date="2021-01" db="EMBL/GenBank/DDBJ databases">
        <authorList>
            <person name="Zhong Y.L."/>
        </authorList>
    </citation>
    <scope>NUCLEOTIDE SEQUENCE</scope>
    <source>
        <strain evidence="1">KCTC 23302</strain>
    </source>
</reference>
<evidence type="ECO:0000313" key="2">
    <source>
        <dbReference type="Proteomes" id="UP000651057"/>
    </source>
</evidence>